<gene>
    <name evidence="1" type="ORF">SAMN04489742_3902</name>
</gene>
<proteinExistence type="predicted"/>
<protein>
    <submittedName>
        <fullName evidence="1">Uncharacterized protein</fullName>
    </submittedName>
</protein>
<dbReference type="AlphaFoldDB" id="A0A1H1G7X6"/>
<dbReference type="EMBL" id="FNKH01000002">
    <property type="protein sequence ID" value="SDR09253.1"/>
    <property type="molecule type" value="Genomic_DNA"/>
</dbReference>
<evidence type="ECO:0000313" key="1">
    <source>
        <dbReference type="EMBL" id="SDR09253.1"/>
    </source>
</evidence>
<sequence length="62" mass="6752">MERGLYEEDLEMFRELAVEFNSPEVAPHCNILSPGTTWPHACSRSSAVPVRSCAESSAGIAN</sequence>
<name>A0A1H1G7X6_9MICC</name>
<organism evidence="1 2">
    <name type="scientific">Crystallibacter crystallopoietes</name>
    <dbReference type="NCBI Taxonomy" id="37928"/>
    <lineage>
        <taxon>Bacteria</taxon>
        <taxon>Bacillati</taxon>
        <taxon>Actinomycetota</taxon>
        <taxon>Actinomycetes</taxon>
        <taxon>Micrococcales</taxon>
        <taxon>Micrococcaceae</taxon>
        <taxon>Crystallibacter</taxon>
    </lineage>
</organism>
<keyword evidence="2" id="KW-1185">Reference proteome</keyword>
<evidence type="ECO:0000313" key="2">
    <source>
        <dbReference type="Proteomes" id="UP000181917"/>
    </source>
</evidence>
<accession>A0A1H1G7X6</accession>
<dbReference type="Proteomes" id="UP000181917">
    <property type="component" value="Unassembled WGS sequence"/>
</dbReference>
<reference evidence="1 2" key="1">
    <citation type="submission" date="2016-10" db="EMBL/GenBank/DDBJ databases">
        <authorList>
            <person name="de Groot N.N."/>
        </authorList>
    </citation>
    <scope>NUCLEOTIDE SEQUENCE [LARGE SCALE GENOMIC DNA]</scope>
    <source>
        <strain evidence="1 2">DSM 20117</strain>
    </source>
</reference>